<dbReference type="RefSeq" id="WP_311362254.1">
    <property type="nucleotide sequence ID" value="NZ_JAVRIE010000005.1"/>
</dbReference>
<keyword evidence="1" id="KW-0472">Membrane</keyword>
<accession>A0AAW8R6P2</accession>
<keyword evidence="1" id="KW-0812">Transmembrane</keyword>
<reference evidence="2 3" key="1">
    <citation type="submission" date="2023-09" db="EMBL/GenBank/DDBJ databases">
        <authorList>
            <person name="Rey-Velasco X."/>
        </authorList>
    </citation>
    <scope>NUCLEOTIDE SEQUENCE [LARGE SCALE GENOMIC DNA]</scope>
    <source>
        <strain evidence="2 3">W409</strain>
    </source>
</reference>
<feature type="transmembrane region" description="Helical" evidence="1">
    <location>
        <begin position="61"/>
        <end position="79"/>
    </location>
</feature>
<keyword evidence="3" id="KW-1185">Reference proteome</keyword>
<dbReference type="EMBL" id="JAVRIE010000005">
    <property type="protein sequence ID" value="MDT0583485.1"/>
    <property type="molecule type" value="Genomic_DNA"/>
</dbReference>
<evidence type="ECO:0000313" key="2">
    <source>
        <dbReference type="EMBL" id="MDT0583485.1"/>
    </source>
</evidence>
<gene>
    <name evidence="2" type="ORF">RM544_13130</name>
</gene>
<dbReference type="Proteomes" id="UP001249020">
    <property type="component" value="Unassembled WGS sequence"/>
</dbReference>
<name>A0AAW8R6P2_9ALTE</name>
<organism evidence="2 3">
    <name type="scientific">Brumicola blandensis</name>
    <dbReference type="NCBI Taxonomy" id="3075611"/>
    <lineage>
        <taxon>Bacteria</taxon>
        <taxon>Pseudomonadati</taxon>
        <taxon>Pseudomonadota</taxon>
        <taxon>Gammaproteobacteria</taxon>
        <taxon>Alteromonadales</taxon>
        <taxon>Alteromonadaceae</taxon>
        <taxon>Brumicola</taxon>
    </lineage>
</organism>
<sequence>MSSNSQQKLDQMVKKGTCELAPERELWTGIEQAINQANNHENSDTGNNIEKVGKAAWRAPTFAIAASVFVAITVGLFAYETGKSVQGDALIAAISEQHQNQKQSLLIRFKDRPAATNNWQQQLDELDEAAAAIKKALEEEPNNPALLKMLKNVYEQQMAIIERVHAPTWNQA</sequence>
<keyword evidence="1" id="KW-1133">Transmembrane helix</keyword>
<comment type="caution">
    <text evidence="2">The sequence shown here is derived from an EMBL/GenBank/DDBJ whole genome shotgun (WGS) entry which is preliminary data.</text>
</comment>
<protein>
    <submittedName>
        <fullName evidence="2">Uncharacterized protein</fullName>
    </submittedName>
</protein>
<proteinExistence type="predicted"/>
<evidence type="ECO:0000313" key="3">
    <source>
        <dbReference type="Proteomes" id="UP001249020"/>
    </source>
</evidence>
<evidence type="ECO:0000256" key="1">
    <source>
        <dbReference type="SAM" id="Phobius"/>
    </source>
</evidence>
<dbReference type="AlphaFoldDB" id="A0AAW8R6P2"/>